<reference evidence="11" key="1">
    <citation type="submission" date="2009-02" db="EMBL/GenBank/DDBJ databases">
        <title>The Genome Sequence of Shigella sp. D9.</title>
        <authorList>
            <consortium name="The Broad Institute Genome Sequencing Platform"/>
            <person name="Ward D."/>
            <person name="Young S.K."/>
            <person name="Kodira C.D."/>
            <person name="Zeng Q."/>
            <person name="Koehrsen M."/>
            <person name="Alvarado L."/>
            <person name="Berlin A."/>
            <person name="Borenstein D."/>
            <person name="Chen Z."/>
            <person name="Engels R."/>
            <person name="Freedman E."/>
            <person name="Gellesch M."/>
            <person name="Goldberg J."/>
            <person name="Griggs A."/>
            <person name="Gujja S."/>
            <person name="Heiman D."/>
            <person name="Hepburn T."/>
            <person name="Howarth C."/>
            <person name="Jen D."/>
            <person name="Larson L."/>
            <person name="Lewis B."/>
            <person name="Mehta T."/>
            <person name="Park D."/>
            <person name="Pearson M."/>
            <person name="Roberts A."/>
            <person name="Saif S."/>
            <person name="Shea T."/>
            <person name="Shenoy N."/>
            <person name="Sisk P."/>
            <person name="Stolte C."/>
            <person name="Sykes S."/>
            <person name="Walk T."/>
            <person name="White J."/>
            <person name="Yandava C."/>
            <person name="Allen-Vercoe E."/>
            <person name="Strauss J."/>
            <person name="Sibley C."/>
            <person name="White A."/>
            <person name="Ambrose C."/>
            <person name="Lander E."/>
            <person name="Nusbaum C."/>
            <person name="Galagan J."/>
            <person name="Birren B."/>
        </authorList>
    </citation>
    <scope>NUCLEOTIDE SEQUENCE [LARGE SCALE GENOMIC DNA]</scope>
    <source>
        <strain evidence="11">D11</strain>
    </source>
</reference>
<keyword evidence="2" id="KW-0902">Two-component regulatory system</keyword>
<accession>D6BGA9</accession>
<dbReference type="InterPro" id="IPR001867">
    <property type="entry name" value="OmpR/PhoB-type_DNA-bd"/>
</dbReference>
<keyword evidence="5" id="KW-0804">Transcription</keyword>
<dbReference type="SUPFAM" id="SSF52172">
    <property type="entry name" value="CheY-like"/>
    <property type="match status" value="1"/>
</dbReference>
<dbReference type="CDD" id="cd00383">
    <property type="entry name" value="trans_reg_C"/>
    <property type="match status" value="1"/>
</dbReference>
<dbReference type="InterPro" id="IPR016032">
    <property type="entry name" value="Sig_transdc_resp-reg_C-effctor"/>
</dbReference>
<dbReference type="Gene3D" id="6.10.250.690">
    <property type="match status" value="1"/>
</dbReference>
<evidence type="ECO:0000313" key="11">
    <source>
        <dbReference type="Proteomes" id="UP000004650"/>
    </source>
</evidence>
<keyword evidence="1 6" id="KW-0597">Phosphoprotein</keyword>
<evidence type="ECO:0000256" key="6">
    <source>
        <dbReference type="PROSITE-ProRule" id="PRU00169"/>
    </source>
</evidence>
<dbReference type="InterPro" id="IPR036388">
    <property type="entry name" value="WH-like_DNA-bd_sf"/>
</dbReference>
<feature type="domain" description="Response regulatory" evidence="8">
    <location>
        <begin position="14"/>
        <end position="127"/>
    </location>
</feature>
<dbReference type="GO" id="GO:0005829">
    <property type="term" value="C:cytosol"/>
    <property type="evidence" value="ECO:0007669"/>
    <property type="project" value="TreeGrafter"/>
</dbReference>
<dbReference type="InterPro" id="IPR039420">
    <property type="entry name" value="WalR-like"/>
</dbReference>
<proteinExistence type="predicted"/>
<evidence type="ECO:0000313" key="10">
    <source>
        <dbReference type="EMBL" id="EFD81206.2"/>
    </source>
</evidence>
<evidence type="ECO:0000256" key="7">
    <source>
        <dbReference type="PROSITE-ProRule" id="PRU01091"/>
    </source>
</evidence>
<dbReference type="GO" id="GO:0006355">
    <property type="term" value="P:regulation of DNA-templated transcription"/>
    <property type="evidence" value="ECO:0007669"/>
    <property type="project" value="InterPro"/>
</dbReference>
<dbReference type="FunFam" id="3.40.50.2300:FF:000001">
    <property type="entry name" value="DNA-binding response regulator PhoB"/>
    <property type="match status" value="1"/>
</dbReference>
<dbReference type="SMART" id="SM00862">
    <property type="entry name" value="Trans_reg_C"/>
    <property type="match status" value="1"/>
</dbReference>
<dbReference type="Proteomes" id="UP000004650">
    <property type="component" value="Unassembled WGS sequence"/>
</dbReference>
<reference evidence="10 11" key="2">
    <citation type="submission" date="2013-10" db="EMBL/GenBank/DDBJ databases">
        <title>The Genome Sequence of Fusobacterium nucleatum subsp. animalis D11.</title>
        <authorList>
            <consortium name="The Broad Institute Genomics Platform"/>
            <person name="Earl A."/>
            <person name="Ward D."/>
            <person name="Feldgarden M."/>
            <person name="Gevers D."/>
            <person name="Kostic A."/>
            <person name="Garrett W."/>
            <person name="Young S.K."/>
            <person name="Zeng Q."/>
            <person name="Gargeya S."/>
            <person name="Fitzgerald M."/>
            <person name="Abouelleil A."/>
            <person name="Alvarado L."/>
            <person name="Berlin A.M."/>
            <person name="Chapman S.B."/>
            <person name="Gainer-Dewar J."/>
            <person name="Goldberg J."/>
            <person name="Gnerre S."/>
            <person name="Griggs A."/>
            <person name="Gujja S."/>
            <person name="Hansen M."/>
            <person name="Howarth C."/>
            <person name="Imamovic A."/>
            <person name="Ireland A."/>
            <person name="Larimer J."/>
            <person name="McCowan C."/>
            <person name="Murphy C."/>
            <person name="Pearson M."/>
            <person name="Poon T.W."/>
            <person name="Priest M."/>
            <person name="Roberts A."/>
            <person name="Saif S."/>
            <person name="Shea T."/>
            <person name="Sykes S."/>
            <person name="Wortman J."/>
            <person name="Nusbaum C."/>
            <person name="Birren B."/>
        </authorList>
    </citation>
    <scope>NUCLEOTIDE SEQUENCE [LARGE SCALE GENOMIC DNA]</scope>
    <source>
        <strain evidence="10 11">D11</strain>
    </source>
</reference>
<dbReference type="Gene3D" id="3.40.50.2300">
    <property type="match status" value="1"/>
</dbReference>
<feature type="domain" description="OmpR/PhoB-type" evidence="9">
    <location>
        <begin position="136"/>
        <end position="232"/>
    </location>
</feature>
<feature type="modified residue" description="4-aspartylphosphate" evidence="6">
    <location>
        <position position="63"/>
    </location>
</feature>
<dbReference type="PANTHER" id="PTHR48111">
    <property type="entry name" value="REGULATOR OF RPOS"/>
    <property type="match status" value="1"/>
</dbReference>
<dbReference type="SUPFAM" id="SSF46894">
    <property type="entry name" value="C-terminal effector domain of the bipartite response regulators"/>
    <property type="match status" value="1"/>
</dbReference>
<feature type="DNA-binding region" description="OmpR/PhoB-type" evidence="7">
    <location>
        <begin position="136"/>
        <end position="232"/>
    </location>
</feature>
<evidence type="ECO:0000256" key="2">
    <source>
        <dbReference type="ARBA" id="ARBA00023012"/>
    </source>
</evidence>
<dbReference type="PROSITE" id="PS50110">
    <property type="entry name" value="RESPONSE_REGULATORY"/>
    <property type="match status" value="1"/>
</dbReference>
<name>D6BGA9_9FUSO</name>
<dbReference type="Gene3D" id="1.10.10.10">
    <property type="entry name" value="Winged helix-like DNA-binding domain superfamily/Winged helix DNA-binding domain"/>
    <property type="match status" value="1"/>
</dbReference>
<dbReference type="InterPro" id="IPR001789">
    <property type="entry name" value="Sig_transdc_resp-reg_receiver"/>
</dbReference>
<evidence type="ECO:0000256" key="3">
    <source>
        <dbReference type="ARBA" id="ARBA00023015"/>
    </source>
</evidence>
<evidence type="ECO:0000256" key="5">
    <source>
        <dbReference type="ARBA" id="ARBA00023163"/>
    </source>
</evidence>
<dbReference type="InterPro" id="IPR011006">
    <property type="entry name" value="CheY-like_superfamily"/>
</dbReference>
<evidence type="ECO:0000256" key="4">
    <source>
        <dbReference type="ARBA" id="ARBA00023125"/>
    </source>
</evidence>
<dbReference type="EMBL" id="ACDS02000032">
    <property type="protein sequence ID" value="EFD81206.2"/>
    <property type="molecule type" value="Genomic_DNA"/>
</dbReference>
<dbReference type="GO" id="GO:0000156">
    <property type="term" value="F:phosphorelay response regulator activity"/>
    <property type="evidence" value="ECO:0007669"/>
    <property type="project" value="TreeGrafter"/>
</dbReference>
<dbReference type="GO" id="GO:0032993">
    <property type="term" value="C:protein-DNA complex"/>
    <property type="evidence" value="ECO:0007669"/>
    <property type="project" value="TreeGrafter"/>
</dbReference>
<sequence length="235" mass="27637">NYVIIFIKVIKMIKILLVEDDKNIQRLLTLELRHKGYLVDSAYDGEQGMELFTKNYYDVILLDLMLPKKSGKELCQEFRKLNNTPIIIITAKDSILDKVELLDLGANDYICKPFAMEELLARIRVATRNKENSVDKQFYLEKDIKLDLSAKRVYLQEEEVNLTKTEFLILEYFMKNKGLSCSREKIIIGVWGYDFDGEEKIVDVYINSLRKKIDVDNKYIHTIRGFGYMFQYKEA</sequence>
<dbReference type="Pfam" id="PF00486">
    <property type="entry name" value="Trans_reg_C"/>
    <property type="match status" value="1"/>
</dbReference>
<dbReference type="PANTHER" id="PTHR48111:SF22">
    <property type="entry name" value="REGULATOR OF RPOS"/>
    <property type="match status" value="1"/>
</dbReference>
<feature type="non-terminal residue" evidence="10">
    <location>
        <position position="1"/>
    </location>
</feature>
<organism evidence="10 11">
    <name type="scientific">Fusobacterium animalis D11</name>
    <dbReference type="NCBI Taxonomy" id="556264"/>
    <lineage>
        <taxon>Bacteria</taxon>
        <taxon>Fusobacteriati</taxon>
        <taxon>Fusobacteriota</taxon>
        <taxon>Fusobacteriia</taxon>
        <taxon>Fusobacteriales</taxon>
        <taxon>Fusobacteriaceae</taxon>
        <taxon>Fusobacterium</taxon>
    </lineage>
</organism>
<keyword evidence="4 7" id="KW-0238">DNA-binding</keyword>
<evidence type="ECO:0000256" key="1">
    <source>
        <dbReference type="ARBA" id="ARBA00022553"/>
    </source>
</evidence>
<evidence type="ECO:0000259" key="8">
    <source>
        <dbReference type="PROSITE" id="PS50110"/>
    </source>
</evidence>
<dbReference type="GO" id="GO:0000976">
    <property type="term" value="F:transcription cis-regulatory region binding"/>
    <property type="evidence" value="ECO:0007669"/>
    <property type="project" value="TreeGrafter"/>
</dbReference>
<dbReference type="PROSITE" id="PS51755">
    <property type="entry name" value="OMPR_PHOB"/>
    <property type="match status" value="1"/>
</dbReference>
<keyword evidence="3" id="KW-0805">Transcription regulation</keyword>
<dbReference type="AlphaFoldDB" id="D6BGA9"/>
<dbReference type="Pfam" id="PF00072">
    <property type="entry name" value="Response_reg"/>
    <property type="match status" value="1"/>
</dbReference>
<protein>
    <submittedName>
        <fullName evidence="10">Two-component system response regulator</fullName>
    </submittedName>
</protein>
<gene>
    <name evidence="10" type="ORF">PSAG_01241</name>
</gene>
<evidence type="ECO:0000259" key="9">
    <source>
        <dbReference type="PROSITE" id="PS51755"/>
    </source>
</evidence>
<dbReference type="SMART" id="SM00448">
    <property type="entry name" value="REC"/>
    <property type="match status" value="1"/>
</dbReference>
<comment type="caution">
    <text evidence="10">The sequence shown here is derived from an EMBL/GenBank/DDBJ whole genome shotgun (WGS) entry which is preliminary data.</text>
</comment>